<keyword evidence="3 5" id="KW-1133">Transmembrane helix</keyword>
<dbReference type="InterPro" id="IPR003844">
    <property type="entry name" value="UPF0060"/>
</dbReference>
<feature type="transmembrane region" description="Helical" evidence="5">
    <location>
        <begin position="32"/>
        <end position="48"/>
    </location>
</feature>
<dbReference type="RefSeq" id="WP_006790409.1">
    <property type="nucleotide sequence ID" value="NZ_JH417599.1"/>
</dbReference>
<evidence type="ECO:0000256" key="1">
    <source>
        <dbReference type="ARBA" id="ARBA00022475"/>
    </source>
</evidence>
<feature type="transmembrane region" description="Helical" evidence="5">
    <location>
        <begin position="7"/>
        <end position="26"/>
    </location>
</feature>
<dbReference type="GO" id="GO:0005886">
    <property type="term" value="C:plasma membrane"/>
    <property type="evidence" value="ECO:0007669"/>
    <property type="project" value="UniProtKB-SubCell"/>
</dbReference>
<evidence type="ECO:0000313" key="7">
    <source>
        <dbReference type="Proteomes" id="UP000005481"/>
    </source>
</evidence>
<dbReference type="InterPro" id="IPR037185">
    <property type="entry name" value="EmrE-like"/>
</dbReference>
<dbReference type="NCBIfam" id="NF002586">
    <property type="entry name" value="PRK02237.1"/>
    <property type="match status" value="1"/>
</dbReference>
<dbReference type="Pfam" id="PF02694">
    <property type="entry name" value="UPF0060"/>
    <property type="match status" value="1"/>
</dbReference>
<dbReference type="OrthoDB" id="123240at2"/>
<keyword evidence="7" id="KW-1185">Reference proteome</keyword>
<dbReference type="STRING" id="861450.HMPREF0080_01441"/>
<evidence type="ECO:0000256" key="3">
    <source>
        <dbReference type="ARBA" id="ARBA00022989"/>
    </source>
</evidence>
<keyword evidence="4 5" id="KW-0472">Membrane</keyword>
<feature type="transmembrane region" description="Helical" evidence="5">
    <location>
        <begin position="89"/>
        <end position="105"/>
    </location>
</feature>
<dbReference type="HOGENOM" id="CLU_117653_2_0_9"/>
<evidence type="ECO:0000313" key="6">
    <source>
        <dbReference type="EMBL" id="EHM39752.1"/>
    </source>
</evidence>
<evidence type="ECO:0000256" key="5">
    <source>
        <dbReference type="HAMAP-Rule" id="MF_00010"/>
    </source>
</evidence>
<dbReference type="PANTHER" id="PTHR36116:SF1">
    <property type="entry name" value="UPF0060 MEMBRANE PROTEIN YNFA"/>
    <property type="match status" value="1"/>
</dbReference>
<name>G9YIE9_9FIRM</name>
<reference evidence="6 7" key="1">
    <citation type="submission" date="2011-08" db="EMBL/GenBank/DDBJ databases">
        <authorList>
            <person name="Weinstock G."/>
            <person name="Sodergren E."/>
            <person name="Clifton S."/>
            <person name="Fulton L."/>
            <person name="Fulton B."/>
            <person name="Courtney L."/>
            <person name="Fronick C."/>
            <person name="Harrison M."/>
            <person name="Strong C."/>
            <person name="Farmer C."/>
            <person name="Delahaunty K."/>
            <person name="Markovic C."/>
            <person name="Hall O."/>
            <person name="Minx P."/>
            <person name="Tomlinson C."/>
            <person name="Mitreva M."/>
            <person name="Hou S."/>
            <person name="Chen J."/>
            <person name="Wollam A."/>
            <person name="Pepin K.H."/>
            <person name="Johnson M."/>
            <person name="Bhonagiri V."/>
            <person name="Zhang X."/>
            <person name="Suruliraj S."/>
            <person name="Warren W."/>
            <person name="Chinwalla A."/>
            <person name="Mardis E.R."/>
            <person name="Wilson R.K."/>
        </authorList>
    </citation>
    <scope>NUCLEOTIDE SEQUENCE [LARGE SCALE GENOMIC DNA]</scope>
    <source>
        <strain evidence="6 7">F0357</strain>
    </source>
</reference>
<dbReference type="eggNOG" id="COG1742">
    <property type="taxonomic scope" value="Bacteria"/>
</dbReference>
<accession>G9YIE9</accession>
<dbReference type="HAMAP" id="MF_00010">
    <property type="entry name" value="UPF0060"/>
    <property type="match status" value="1"/>
</dbReference>
<dbReference type="SUPFAM" id="SSF103481">
    <property type="entry name" value="Multidrug resistance efflux transporter EmrE"/>
    <property type="match status" value="1"/>
</dbReference>
<dbReference type="EMBL" id="AGCJ01000060">
    <property type="protein sequence ID" value="EHM39752.1"/>
    <property type="molecule type" value="Genomic_DNA"/>
</dbReference>
<feature type="transmembrane region" description="Helical" evidence="5">
    <location>
        <begin position="60"/>
        <end position="77"/>
    </location>
</feature>
<sequence length="106" mass="11779">MIQSLGYFLLAGLCEIGGGYLVWLYMRAGRSPFYFLAGSVILIFYGIVPTFQPAGFGKVYAAYGGIFIVLSLLWGWLIDGTVPDLYDRLGGFVCLMGVWIIMYTPR</sequence>
<keyword evidence="1 5" id="KW-1003">Cell membrane</keyword>
<dbReference type="Proteomes" id="UP000005481">
    <property type="component" value="Unassembled WGS sequence"/>
</dbReference>
<dbReference type="AlphaFoldDB" id="G9YIE9"/>
<dbReference type="PATRIC" id="fig|861450.3.peg.1331"/>
<evidence type="ECO:0000256" key="4">
    <source>
        <dbReference type="ARBA" id="ARBA00023136"/>
    </source>
</evidence>
<proteinExistence type="inferred from homology"/>
<keyword evidence="2 5" id="KW-0812">Transmembrane</keyword>
<dbReference type="PANTHER" id="PTHR36116">
    <property type="entry name" value="UPF0060 MEMBRANE PROTEIN YNFA"/>
    <property type="match status" value="1"/>
</dbReference>
<comment type="similarity">
    <text evidence="5">Belongs to the UPF0060 family.</text>
</comment>
<evidence type="ECO:0000256" key="2">
    <source>
        <dbReference type="ARBA" id="ARBA00022692"/>
    </source>
</evidence>
<comment type="subcellular location">
    <subcellularLocation>
        <location evidence="5">Cell membrane</location>
        <topology evidence="5">Multi-pass membrane protein</topology>
    </subcellularLocation>
</comment>
<comment type="caution">
    <text evidence="6">The sequence shown here is derived from an EMBL/GenBank/DDBJ whole genome shotgun (WGS) entry which is preliminary data.</text>
</comment>
<gene>
    <name evidence="6" type="ORF">HMPREF0080_01441</name>
</gene>
<organism evidence="6 7">
    <name type="scientific">Anaeroglobus geminatus F0357</name>
    <dbReference type="NCBI Taxonomy" id="861450"/>
    <lineage>
        <taxon>Bacteria</taxon>
        <taxon>Bacillati</taxon>
        <taxon>Bacillota</taxon>
        <taxon>Negativicutes</taxon>
        <taxon>Veillonellales</taxon>
        <taxon>Veillonellaceae</taxon>
        <taxon>Anaeroglobus</taxon>
    </lineage>
</organism>
<protein>
    <submittedName>
        <fullName evidence="6">Uncharacterized protein</fullName>
    </submittedName>
</protein>